<evidence type="ECO:0000313" key="5">
    <source>
        <dbReference type="Proteomes" id="UP000374630"/>
    </source>
</evidence>
<evidence type="ECO:0000259" key="1">
    <source>
        <dbReference type="Pfam" id="PF13304"/>
    </source>
</evidence>
<dbReference type="Proteomes" id="UP000345527">
    <property type="component" value="Unassembled WGS sequence"/>
</dbReference>
<dbReference type="EMBL" id="RZNZ01000005">
    <property type="protein sequence ID" value="KAA8821178.1"/>
    <property type="molecule type" value="Genomic_DNA"/>
</dbReference>
<dbReference type="InterPro" id="IPR027417">
    <property type="entry name" value="P-loop_NTPase"/>
</dbReference>
<evidence type="ECO:0000313" key="3">
    <source>
        <dbReference type="EMBL" id="KAA8821178.1"/>
    </source>
</evidence>
<accession>A0A5J5DVT9</accession>
<dbReference type="OrthoDB" id="9809324at2"/>
<dbReference type="PANTHER" id="PTHR40396">
    <property type="entry name" value="ATPASE-LIKE PROTEIN"/>
    <property type="match status" value="1"/>
</dbReference>
<feature type="domain" description="ATPase AAA-type core" evidence="1">
    <location>
        <begin position="50"/>
        <end position="359"/>
    </location>
</feature>
<keyword evidence="5" id="KW-1185">Reference proteome</keyword>
<keyword evidence="2" id="KW-0547">Nucleotide-binding</keyword>
<dbReference type="AlphaFoldDB" id="A0A5J5DVT9"/>
<dbReference type="Pfam" id="PF13304">
    <property type="entry name" value="AAA_21"/>
    <property type="match status" value="1"/>
</dbReference>
<organism evidence="2 4">
    <name type="scientific">Bifidobacterium vespertilionis</name>
    <dbReference type="NCBI Taxonomy" id="2562524"/>
    <lineage>
        <taxon>Bacteria</taxon>
        <taxon>Bacillati</taxon>
        <taxon>Actinomycetota</taxon>
        <taxon>Actinomycetes</taxon>
        <taxon>Bifidobacteriales</taxon>
        <taxon>Bifidobacteriaceae</taxon>
        <taxon>Bifidobacterium</taxon>
    </lineage>
</organism>
<evidence type="ECO:0000313" key="2">
    <source>
        <dbReference type="EMBL" id="KAA8821018.1"/>
    </source>
</evidence>
<evidence type="ECO:0000313" key="4">
    <source>
        <dbReference type="Proteomes" id="UP000345527"/>
    </source>
</evidence>
<dbReference type="InterPro" id="IPR003959">
    <property type="entry name" value="ATPase_AAA_core"/>
</dbReference>
<gene>
    <name evidence="2" type="ORF">EM848_11675</name>
    <name evidence="3" type="ORF">EMO90_05190</name>
</gene>
<dbReference type="EMBL" id="RZOA01000038">
    <property type="protein sequence ID" value="KAA8821018.1"/>
    <property type="molecule type" value="Genomic_DNA"/>
</dbReference>
<keyword evidence="2" id="KW-0067">ATP-binding</keyword>
<comment type="caution">
    <text evidence="2">The sequence shown here is derived from an EMBL/GenBank/DDBJ whole genome shotgun (WGS) entry which is preliminary data.</text>
</comment>
<sequence>MLIRFAVSNFRSIRDELELSMVAADAEERESVFESRRQDALGLSLLTQAAVYGPNASGKTSVALSLLWLKSAVVSSLLDWSDSIPTNPFRTCMDQPSSFTLDVFADGARYEYALDIDRDRVLYEAAFVYEGSERVELFERDGDAIDLAPRIVKSSAIRELLTDRTLVLSVARRYREAALLPLIDSICRTEFLGVDRFRHDSRSWGSSHSTLSLFGGDSLRLLGLAGPDGDQARMRERAVSLLRLADLGIRDVRVEASKAAMPDGGEAYSLPKLKMLHTIAGTEVPFDLADESDGTLSWFEMIGPVLHALEQGSTIVVDELDRSLHPTLSATLLDLFHDVDSNPRGAQLVFTSHDTSLMSHLRSDEIWLTEKRDGATVMQSLASYRGDRVRRSERLGSGYLAGRFGAIPDTSLERFLRGGKVAA</sequence>
<dbReference type="Gene3D" id="3.40.50.300">
    <property type="entry name" value="P-loop containing nucleotide triphosphate hydrolases"/>
    <property type="match status" value="1"/>
</dbReference>
<dbReference type="GO" id="GO:0005524">
    <property type="term" value="F:ATP binding"/>
    <property type="evidence" value="ECO:0007669"/>
    <property type="project" value="UniProtKB-KW"/>
</dbReference>
<dbReference type="PANTHER" id="PTHR40396:SF1">
    <property type="entry name" value="ATPASE AAA-TYPE CORE DOMAIN-CONTAINING PROTEIN"/>
    <property type="match status" value="1"/>
</dbReference>
<dbReference type="SUPFAM" id="SSF52540">
    <property type="entry name" value="P-loop containing nucleoside triphosphate hydrolases"/>
    <property type="match status" value="1"/>
</dbReference>
<name>A0A5J5DVT9_9BIFI</name>
<protein>
    <submittedName>
        <fullName evidence="2">ATP-binding protein</fullName>
    </submittedName>
</protein>
<dbReference type="GO" id="GO:0016887">
    <property type="term" value="F:ATP hydrolysis activity"/>
    <property type="evidence" value="ECO:0007669"/>
    <property type="project" value="InterPro"/>
</dbReference>
<reference evidence="4 5" key="1">
    <citation type="journal article" date="2019" name="Syst. Appl. Microbiol.">
        <title>Characterization of Bifidobacterium species in feaces of the Egyptian fruit bat: Description of B. vespertilionis sp. nov. and B. rousetti sp. nov.</title>
        <authorList>
            <person name="Modesto M."/>
            <person name="Satti M."/>
            <person name="Watanabe K."/>
            <person name="Puglisi E."/>
            <person name="Morelli L."/>
            <person name="Huang C.-H."/>
            <person name="Liou J.-S."/>
            <person name="Miyashita M."/>
            <person name="Tamura T."/>
            <person name="Saito S."/>
            <person name="Mori K."/>
            <person name="Huang L."/>
            <person name="Sciavilla P."/>
            <person name="Sandri C."/>
            <person name="Spiezio C."/>
            <person name="Vitali F."/>
            <person name="Cavalieri D."/>
            <person name="Perpetuini G."/>
            <person name="Tofalo R."/>
            <person name="Bonetti A."/>
            <person name="Arita M."/>
            <person name="Mattarelli P."/>
        </authorList>
    </citation>
    <scope>NUCLEOTIDE SEQUENCE [LARGE SCALE GENOMIC DNA]</scope>
    <source>
        <strain evidence="3 5">RST16</strain>
        <strain evidence="2 4">RST8</strain>
    </source>
</reference>
<dbReference type="RefSeq" id="WP_150355106.1">
    <property type="nucleotide sequence ID" value="NZ_RZNZ01000005.1"/>
</dbReference>
<dbReference type="Proteomes" id="UP000374630">
    <property type="component" value="Unassembled WGS sequence"/>
</dbReference>
<proteinExistence type="predicted"/>